<reference evidence="2 3" key="1">
    <citation type="submission" date="2016-10" db="EMBL/GenBank/DDBJ databases">
        <authorList>
            <person name="de Groot N.N."/>
        </authorList>
    </citation>
    <scope>NUCLEOTIDE SEQUENCE [LARGE SCALE GENOMIC DNA]</scope>
    <source>
        <strain evidence="2 3">DSM 373</strain>
    </source>
</reference>
<evidence type="ECO:0000313" key="2">
    <source>
        <dbReference type="EMBL" id="SEJ14338.1"/>
    </source>
</evidence>
<dbReference type="InterPro" id="IPR014966">
    <property type="entry name" value="FRG-dom"/>
</dbReference>
<feature type="domain" description="FRG" evidence="1">
    <location>
        <begin position="36"/>
        <end position="131"/>
    </location>
</feature>
<dbReference type="EMBL" id="FNYQ01000052">
    <property type="protein sequence ID" value="SEJ14338.1"/>
    <property type="molecule type" value="Genomic_DNA"/>
</dbReference>
<name>A0A1H6WBJ4_9GAMM</name>
<organism evidence="2 3">
    <name type="scientific">Azotobacter beijerinckii</name>
    <dbReference type="NCBI Taxonomy" id="170623"/>
    <lineage>
        <taxon>Bacteria</taxon>
        <taxon>Pseudomonadati</taxon>
        <taxon>Pseudomonadota</taxon>
        <taxon>Gammaproteobacteria</taxon>
        <taxon>Pseudomonadales</taxon>
        <taxon>Pseudomonadaceae</taxon>
        <taxon>Azotobacter</taxon>
    </lineage>
</organism>
<gene>
    <name evidence="2" type="ORF">SAMN04244572_02905</name>
</gene>
<dbReference type="SMART" id="SM00901">
    <property type="entry name" value="FRG"/>
    <property type="match status" value="1"/>
</dbReference>
<dbReference type="Proteomes" id="UP000199250">
    <property type="component" value="Unassembled WGS sequence"/>
</dbReference>
<dbReference type="RefSeq" id="WP_090732903.1">
    <property type="nucleotide sequence ID" value="NZ_FNYQ01000052.1"/>
</dbReference>
<accession>A0A1H6WBJ4</accession>
<dbReference type="Pfam" id="PF08867">
    <property type="entry name" value="FRG"/>
    <property type="match status" value="1"/>
</dbReference>
<dbReference type="OrthoDB" id="9816036at2"/>
<protein>
    <submittedName>
        <fullName evidence="2">FRG domain-containing protein</fullName>
    </submittedName>
</protein>
<evidence type="ECO:0000259" key="1">
    <source>
        <dbReference type="SMART" id="SM00901"/>
    </source>
</evidence>
<sequence length="297" mass="33793">MAIKYKRSATPDPQDAVRVGSVRTFLDALEKLEKPSGTTFFYRGHPSFTYLLKPSIYRDARWVENEDVMFKELILRCPNEFASLASTFQTLVKMQHYGLPTRLLDLTANPLIALYFACDPADPPSESGEVLAFGIPTGEVKYYDSDTVSVIANIARRPASFEMPPANLTKPRFNKEETIRYLLHEIKQEKPYFEPEIVREHLESVVCVRPKLENPRIIRQDGAFFLFGVSGSKLNSASVPERYIATSSSKRILIIGSEKRRIRSQLESLGIFQGTVYPEIDRVADFLKYHYAPPSET</sequence>
<evidence type="ECO:0000313" key="3">
    <source>
        <dbReference type="Proteomes" id="UP000199250"/>
    </source>
</evidence>
<dbReference type="AlphaFoldDB" id="A0A1H6WBJ4"/>
<proteinExistence type="predicted"/>